<keyword evidence="6" id="KW-1185">Reference proteome</keyword>
<evidence type="ECO:0000259" key="4">
    <source>
        <dbReference type="PROSITE" id="PS50222"/>
    </source>
</evidence>
<dbReference type="InterPro" id="IPR018247">
    <property type="entry name" value="EF_Hand_1_Ca_BS"/>
</dbReference>
<keyword evidence="2" id="KW-0106">Calcium</keyword>
<organism evidence="5 6">
    <name type="scientific">Tritrichomonas musculus</name>
    <dbReference type="NCBI Taxonomy" id="1915356"/>
    <lineage>
        <taxon>Eukaryota</taxon>
        <taxon>Metamonada</taxon>
        <taxon>Parabasalia</taxon>
        <taxon>Tritrichomonadida</taxon>
        <taxon>Tritrichomonadidae</taxon>
        <taxon>Tritrichomonas</taxon>
    </lineage>
</organism>
<dbReference type="EMBL" id="JAPFFF010000011">
    <property type="protein sequence ID" value="KAK8878373.1"/>
    <property type="molecule type" value="Genomic_DNA"/>
</dbReference>
<evidence type="ECO:0000313" key="5">
    <source>
        <dbReference type="EMBL" id="KAK8878373.1"/>
    </source>
</evidence>
<keyword evidence="1" id="KW-0677">Repeat</keyword>
<feature type="domain" description="EF-hand" evidence="4">
    <location>
        <begin position="120"/>
        <end position="155"/>
    </location>
</feature>
<dbReference type="Proteomes" id="UP001470230">
    <property type="component" value="Unassembled WGS sequence"/>
</dbReference>
<dbReference type="Pfam" id="PF13405">
    <property type="entry name" value="EF-hand_6"/>
    <property type="match status" value="1"/>
</dbReference>
<feature type="domain" description="EF-hand" evidence="4">
    <location>
        <begin position="158"/>
        <end position="192"/>
    </location>
</feature>
<protein>
    <recommendedName>
        <fullName evidence="4">EF-hand domain-containing protein</fullName>
    </recommendedName>
</protein>
<dbReference type="PANTHER" id="PTHR23048">
    <property type="entry name" value="MYOSIN LIGHT CHAIN 1, 3"/>
    <property type="match status" value="1"/>
</dbReference>
<reference evidence="5 6" key="1">
    <citation type="submission" date="2024-04" db="EMBL/GenBank/DDBJ databases">
        <title>Tritrichomonas musculus Genome.</title>
        <authorList>
            <person name="Alves-Ferreira E."/>
            <person name="Grigg M."/>
            <person name="Lorenzi H."/>
            <person name="Galac M."/>
        </authorList>
    </citation>
    <scope>NUCLEOTIDE SEQUENCE [LARGE SCALE GENOMIC DNA]</scope>
    <source>
        <strain evidence="5 6">EAF2021</strain>
    </source>
</reference>
<evidence type="ECO:0000313" key="6">
    <source>
        <dbReference type="Proteomes" id="UP001470230"/>
    </source>
</evidence>
<dbReference type="InterPro" id="IPR011992">
    <property type="entry name" value="EF-hand-dom_pair"/>
</dbReference>
<evidence type="ECO:0000256" key="2">
    <source>
        <dbReference type="ARBA" id="ARBA00022837"/>
    </source>
</evidence>
<proteinExistence type="predicted"/>
<dbReference type="PROSITE" id="PS50222">
    <property type="entry name" value="EF_HAND_2"/>
    <property type="match status" value="3"/>
</dbReference>
<dbReference type="InterPro" id="IPR002048">
    <property type="entry name" value="EF_hand_dom"/>
</dbReference>
<dbReference type="PROSITE" id="PS00018">
    <property type="entry name" value="EF_HAND_1"/>
    <property type="match status" value="2"/>
</dbReference>
<dbReference type="InterPro" id="IPR050230">
    <property type="entry name" value="CALM/Myosin/TropC-like"/>
</dbReference>
<dbReference type="Gene3D" id="1.10.238.10">
    <property type="entry name" value="EF-hand"/>
    <property type="match status" value="2"/>
</dbReference>
<gene>
    <name evidence="5" type="ORF">M9Y10_005141</name>
</gene>
<name>A0ABR2JLE2_9EUKA</name>
<feature type="region of interest" description="Disordered" evidence="3">
    <location>
        <begin position="1"/>
        <end position="21"/>
    </location>
</feature>
<evidence type="ECO:0000256" key="3">
    <source>
        <dbReference type="SAM" id="MobiDB-lite"/>
    </source>
</evidence>
<evidence type="ECO:0000256" key="1">
    <source>
        <dbReference type="ARBA" id="ARBA00022737"/>
    </source>
</evidence>
<accession>A0ABR2JLE2</accession>
<dbReference type="PANTHER" id="PTHR23048:SF59">
    <property type="entry name" value="EF-HAND SUPERFAMILY PROTEIN"/>
    <property type="match status" value="1"/>
</dbReference>
<dbReference type="SUPFAM" id="SSF47473">
    <property type="entry name" value="EF-hand"/>
    <property type="match status" value="1"/>
</dbReference>
<feature type="domain" description="EF-hand" evidence="4">
    <location>
        <begin position="21"/>
        <end position="56"/>
    </location>
</feature>
<dbReference type="Pfam" id="PF13499">
    <property type="entry name" value="EF-hand_7"/>
    <property type="match status" value="1"/>
</dbReference>
<dbReference type="CDD" id="cd00051">
    <property type="entry name" value="EFh"/>
    <property type="match status" value="1"/>
</dbReference>
<comment type="caution">
    <text evidence="5">The sequence shown here is derived from an EMBL/GenBank/DDBJ whole genome shotgun (WGS) entry which is preliminary data.</text>
</comment>
<sequence>MSVSSPRRSPRHQKRQNASEDQVLDMREVFNTFDINKTGYIEPFELKVALRAMGFNVTKADVREIIANLRGVSVEAIEQGEDMIRSSNENNSQNNDTYVDVAINFEEFKDIVEIQLGNKNEEDEIKRAFDLLDVKHRGKIGLEELKVVMKILNEENKMSDVALKKMIKMFDKDGDGEINFDEYRAIIMSTNE</sequence>
<dbReference type="SMART" id="SM00054">
    <property type="entry name" value="EFh"/>
    <property type="match status" value="3"/>
</dbReference>